<dbReference type="Gene3D" id="3.30.2020.30">
    <property type="match status" value="1"/>
</dbReference>
<evidence type="ECO:0000259" key="3">
    <source>
        <dbReference type="Pfam" id="PF06155"/>
    </source>
</evidence>
<dbReference type="PANTHER" id="PTHR35303:SF5">
    <property type="entry name" value="OS02G0197800 PROTEIN"/>
    <property type="match status" value="1"/>
</dbReference>
<organism evidence="4 5">
    <name type="scientific">Ceratodon purpureus</name>
    <name type="common">Fire moss</name>
    <name type="synonym">Dicranum purpureum</name>
    <dbReference type="NCBI Taxonomy" id="3225"/>
    <lineage>
        <taxon>Eukaryota</taxon>
        <taxon>Viridiplantae</taxon>
        <taxon>Streptophyta</taxon>
        <taxon>Embryophyta</taxon>
        <taxon>Bryophyta</taxon>
        <taxon>Bryophytina</taxon>
        <taxon>Bryopsida</taxon>
        <taxon>Dicranidae</taxon>
        <taxon>Pseudoditrichales</taxon>
        <taxon>Ditrichaceae</taxon>
        <taxon>Ceratodon</taxon>
    </lineage>
</organism>
<dbReference type="PANTHER" id="PTHR35303">
    <property type="entry name" value="OS02G0197800 PROTEIN"/>
    <property type="match status" value="1"/>
</dbReference>
<feature type="domain" description="Gamma-butyrobetaine hydroxylase-like N-terminal" evidence="3">
    <location>
        <begin position="40"/>
        <end position="120"/>
    </location>
</feature>
<evidence type="ECO:0000256" key="2">
    <source>
        <dbReference type="ARBA" id="ARBA00023004"/>
    </source>
</evidence>
<dbReference type="Pfam" id="PF06155">
    <property type="entry name" value="GBBH-like_N"/>
    <property type="match status" value="1"/>
</dbReference>
<keyword evidence="2" id="KW-0408">Iron</keyword>
<evidence type="ECO:0000313" key="4">
    <source>
        <dbReference type="EMBL" id="KAG0562522.1"/>
    </source>
</evidence>
<keyword evidence="5" id="KW-1185">Reference proteome</keyword>
<dbReference type="EMBL" id="CM026430">
    <property type="protein sequence ID" value="KAG0562522.1"/>
    <property type="molecule type" value="Genomic_DNA"/>
</dbReference>
<dbReference type="GO" id="GO:0046872">
    <property type="term" value="F:metal ion binding"/>
    <property type="evidence" value="ECO:0007669"/>
    <property type="project" value="UniProtKB-KW"/>
</dbReference>
<comment type="caution">
    <text evidence="4">The sequence shown here is derived from an EMBL/GenBank/DDBJ whole genome shotgun (WGS) entry which is preliminary data.</text>
</comment>
<evidence type="ECO:0000256" key="1">
    <source>
        <dbReference type="ARBA" id="ARBA00022723"/>
    </source>
</evidence>
<dbReference type="AlphaFoldDB" id="A0A8T0H041"/>
<gene>
    <name evidence="4" type="ORF">KC19_9G153100</name>
</gene>
<sequence>MLRTLAIAGRLHAHARSLATTASIYPTNIVLRAVPPATRNLKALEVEFNNGEKFMYSAEFLRVKSPAADSQRRSARGETRVVTGRRHVAIMSVEPIGNYAIRISFDDLHDTGIYTWNYLHSLGRNKFQLMREYIKSLRQQSLSREPPHKKSTVERDLP</sequence>
<name>A0A8T0H041_CERPU</name>
<evidence type="ECO:0000313" key="5">
    <source>
        <dbReference type="Proteomes" id="UP000822688"/>
    </source>
</evidence>
<reference evidence="4" key="1">
    <citation type="submission" date="2020-06" db="EMBL/GenBank/DDBJ databases">
        <title>WGS assembly of Ceratodon purpureus strain R40.</title>
        <authorList>
            <person name="Carey S.B."/>
            <person name="Jenkins J."/>
            <person name="Shu S."/>
            <person name="Lovell J.T."/>
            <person name="Sreedasyam A."/>
            <person name="Maumus F."/>
            <person name="Tiley G.P."/>
            <person name="Fernandez-Pozo N."/>
            <person name="Barry K."/>
            <person name="Chen C."/>
            <person name="Wang M."/>
            <person name="Lipzen A."/>
            <person name="Daum C."/>
            <person name="Saski C.A."/>
            <person name="Payton A.C."/>
            <person name="Mcbreen J.C."/>
            <person name="Conrad R.E."/>
            <person name="Kollar L.M."/>
            <person name="Olsson S."/>
            <person name="Huttunen S."/>
            <person name="Landis J.B."/>
            <person name="Wickett N.J."/>
            <person name="Johnson M.G."/>
            <person name="Rensing S.A."/>
            <person name="Grimwood J."/>
            <person name="Schmutz J."/>
            <person name="Mcdaniel S.F."/>
        </authorList>
    </citation>
    <scope>NUCLEOTIDE SEQUENCE</scope>
    <source>
        <strain evidence="4">R40</strain>
    </source>
</reference>
<dbReference type="Proteomes" id="UP000822688">
    <property type="component" value="Chromosome 9"/>
</dbReference>
<dbReference type="InterPro" id="IPR010376">
    <property type="entry name" value="GBBH-like_N"/>
</dbReference>
<protein>
    <recommendedName>
        <fullName evidence="3">Gamma-butyrobetaine hydroxylase-like N-terminal domain-containing protein</fullName>
    </recommendedName>
</protein>
<accession>A0A8T0H041</accession>
<keyword evidence="1" id="KW-0479">Metal-binding</keyword>
<dbReference type="InterPro" id="IPR038492">
    <property type="entry name" value="GBBH-like_N_sf"/>
</dbReference>
<proteinExistence type="predicted"/>